<evidence type="ECO:0000256" key="4">
    <source>
        <dbReference type="SAM" id="MobiDB-lite"/>
    </source>
</evidence>
<dbReference type="SMART" id="SM00320">
    <property type="entry name" value="WD40"/>
    <property type="match status" value="7"/>
</dbReference>
<dbReference type="InterPro" id="IPR015943">
    <property type="entry name" value="WD40/YVTN_repeat-like_dom_sf"/>
</dbReference>
<dbReference type="Gene3D" id="1.20.1280.50">
    <property type="match status" value="1"/>
</dbReference>
<dbReference type="InterPro" id="IPR036047">
    <property type="entry name" value="F-box-like_dom_sf"/>
</dbReference>
<dbReference type="InterPro" id="IPR036322">
    <property type="entry name" value="WD40_repeat_dom_sf"/>
</dbReference>
<dbReference type="PROSITE" id="PS00678">
    <property type="entry name" value="WD_REPEATS_1"/>
    <property type="match status" value="3"/>
</dbReference>
<evidence type="ECO:0000313" key="6">
    <source>
        <dbReference type="EMBL" id="CEP18911.1"/>
    </source>
</evidence>
<feature type="repeat" description="WD" evidence="3">
    <location>
        <begin position="570"/>
        <end position="611"/>
    </location>
</feature>
<keyword evidence="2" id="KW-0677">Repeat</keyword>
<organism evidence="6 7">
    <name type="scientific">Parasitella parasitica</name>
    <dbReference type="NCBI Taxonomy" id="35722"/>
    <lineage>
        <taxon>Eukaryota</taxon>
        <taxon>Fungi</taxon>
        <taxon>Fungi incertae sedis</taxon>
        <taxon>Mucoromycota</taxon>
        <taxon>Mucoromycotina</taxon>
        <taxon>Mucoromycetes</taxon>
        <taxon>Mucorales</taxon>
        <taxon>Mucorineae</taxon>
        <taxon>Mucoraceae</taxon>
        <taxon>Parasitella</taxon>
    </lineage>
</organism>
<dbReference type="SUPFAM" id="SSF81383">
    <property type="entry name" value="F-box domain"/>
    <property type="match status" value="1"/>
</dbReference>
<feature type="compositionally biased region" description="Polar residues" evidence="4">
    <location>
        <begin position="16"/>
        <end position="30"/>
    </location>
</feature>
<name>A0A0B7NK03_9FUNG</name>
<dbReference type="PRINTS" id="PR00320">
    <property type="entry name" value="GPROTEINBRPT"/>
</dbReference>
<evidence type="ECO:0000256" key="1">
    <source>
        <dbReference type="ARBA" id="ARBA00022574"/>
    </source>
</evidence>
<reference evidence="6 7" key="1">
    <citation type="submission" date="2014-09" db="EMBL/GenBank/DDBJ databases">
        <authorList>
            <person name="Ellenberger Sabrina"/>
        </authorList>
    </citation>
    <scope>NUCLEOTIDE SEQUENCE [LARGE SCALE GENOMIC DNA]</scope>
    <source>
        <strain evidence="6 7">CBS 412.66</strain>
    </source>
</reference>
<evidence type="ECO:0000256" key="2">
    <source>
        <dbReference type="ARBA" id="ARBA00022737"/>
    </source>
</evidence>
<feature type="repeat" description="WD" evidence="3">
    <location>
        <begin position="413"/>
        <end position="447"/>
    </location>
</feature>
<dbReference type="EMBL" id="LN733964">
    <property type="protein sequence ID" value="CEP18911.1"/>
    <property type="molecule type" value="Genomic_DNA"/>
</dbReference>
<evidence type="ECO:0000259" key="5">
    <source>
        <dbReference type="PROSITE" id="PS50181"/>
    </source>
</evidence>
<gene>
    <name evidence="6" type="primary">PARPA_13220.1 scaffold 46252</name>
</gene>
<evidence type="ECO:0000313" key="7">
    <source>
        <dbReference type="Proteomes" id="UP000054107"/>
    </source>
</evidence>
<dbReference type="SUPFAM" id="SSF50978">
    <property type="entry name" value="WD40 repeat-like"/>
    <property type="match status" value="1"/>
</dbReference>
<accession>A0A0B7NK03</accession>
<feature type="repeat" description="WD" evidence="3">
    <location>
        <begin position="530"/>
        <end position="569"/>
    </location>
</feature>
<dbReference type="PROSITE" id="PS50181">
    <property type="entry name" value="FBOX"/>
    <property type="match status" value="1"/>
</dbReference>
<protein>
    <recommendedName>
        <fullName evidence="5">F-box domain-containing protein</fullName>
    </recommendedName>
</protein>
<feature type="region of interest" description="Disordered" evidence="4">
    <location>
        <begin position="16"/>
        <end position="54"/>
    </location>
</feature>
<proteinExistence type="predicted"/>
<feature type="repeat" description="WD" evidence="3">
    <location>
        <begin position="477"/>
        <end position="501"/>
    </location>
</feature>
<dbReference type="OrthoDB" id="190105at2759"/>
<dbReference type="Pfam" id="PF12937">
    <property type="entry name" value="F-box-like"/>
    <property type="match status" value="1"/>
</dbReference>
<dbReference type="SMART" id="SM00256">
    <property type="entry name" value="FBOX"/>
    <property type="match status" value="1"/>
</dbReference>
<keyword evidence="1 3" id="KW-0853">WD repeat</keyword>
<dbReference type="InterPro" id="IPR001810">
    <property type="entry name" value="F-box_dom"/>
</dbReference>
<feature type="compositionally biased region" description="Low complexity" evidence="4">
    <location>
        <begin position="44"/>
        <end position="54"/>
    </location>
</feature>
<dbReference type="Proteomes" id="UP000054107">
    <property type="component" value="Unassembled WGS sequence"/>
</dbReference>
<evidence type="ECO:0000256" key="3">
    <source>
        <dbReference type="PROSITE-ProRule" id="PRU00221"/>
    </source>
</evidence>
<dbReference type="InterPro" id="IPR001680">
    <property type="entry name" value="WD40_rpt"/>
</dbReference>
<dbReference type="STRING" id="35722.A0A0B7NK03"/>
<dbReference type="PROSITE" id="PS50082">
    <property type="entry name" value="WD_REPEATS_2"/>
    <property type="match status" value="5"/>
</dbReference>
<dbReference type="PROSITE" id="PS50294">
    <property type="entry name" value="WD_REPEATS_REGION"/>
    <property type="match status" value="3"/>
</dbReference>
<dbReference type="Gene3D" id="2.130.10.10">
    <property type="entry name" value="YVTN repeat-like/Quinoprotein amine dehydrogenase"/>
    <property type="match status" value="1"/>
</dbReference>
<dbReference type="CDD" id="cd00200">
    <property type="entry name" value="WD40"/>
    <property type="match status" value="1"/>
</dbReference>
<keyword evidence="7" id="KW-1185">Reference proteome</keyword>
<dbReference type="InterPro" id="IPR019775">
    <property type="entry name" value="WD40_repeat_CS"/>
</dbReference>
<dbReference type="PANTHER" id="PTHR22847:SF741">
    <property type="entry name" value="E3 UBIQUITIN LIGASE COMPLEX SCF SUBUNIT SCONB-RELATED"/>
    <property type="match status" value="1"/>
</dbReference>
<dbReference type="PANTHER" id="PTHR22847">
    <property type="entry name" value="WD40 REPEAT PROTEIN"/>
    <property type="match status" value="1"/>
</dbReference>
<dbReference type="AlphaFoldDB" id="A0A0B7NK03"/>
<sequence length="738" mass="82452">MRSTPSVPLTIAELQLSSPLPSPNRQSTGYVQHHHHSHPPPPLLHSQQQLQAQPQHNTHFNNITHTEATSSNAVVLPQLHFDPPCSLNPDLYPLANAATPSAMKRFKFQMDGKQGSASTWDDERSYKRAELESIEDIEQTNNTALQIPTSANSTYSPGPSYATAEAMADIIPDSPNSALPSPVSDLDHEDPWQEDDVMNVDSIDPSVATTDITTTTITSTPTITTIPNNSIHNSTLLEPSSLFEMFDILPDNIQTYLMFQLLKRSPRNALRMANATIMQVLKKDIVINLPSSVAEIVLSYLDIRSLCRASGVNRSWKQLIDNASEVWKLKIKQSGFVPTSSERLQNSYKQIVRRHIIMRRNWRRNLHHKMLLEGHEEDLVTCLQFDDEKIITGSDDHSINVYDIKTGNLKRVLSGHDGGVWALQYVGNTLVTGSIDRTIRVWDIEKGICRFILRGHSSTVRCLKIVMPSKIVNPDGSITMEPSEPIIVSGSRDMTIRVWRLPDLEKEPQQPLSTCLEDDVISQRFLKYKLVEHEHSVRDLAVYGNILVSGSYDNNVIVWNIETGKKVHILKGHTMKVYCVAIDPKRRHCISGSLDASVRIWGIDDGECKFVLQGHAILVGLLGLIDDCLVSAAADATLRIWDASNGDRLYILAGSNGHQGPITSFQHDKFKIISGSEGGVKMWNTQTGELMYDLIEDVAGVWRVCFDERRCIAAVKNEHKTQLIVLDFGVHGLEGETN</sequence>
<feature type="repeat" description="WD" evidence="3">
    <location>
        <begin position="612"/>
        <end position="651"/>
    </location>
</feature>
<dbReference type="Pfam" id="PF00400">
    <property type="entry name" value="WD40"/>
    <property type="match status" value="5"/>
</dbReference>
<feature type="domain" description="F-box" evidence="5">
    <location>
        <begin position="283"/>
        <end position="330"/>
    </location>
</feature>
<dbReference type="InterPro" id="IPR020472">
    <property type="entry name" value="WD40_PAC1"/>
</dbReference>